<dbReference type="AlphaFoldDB" id="A0A3A4PAC3"/>
<dbReference type="EMBL" id="QZKU01000009">
    <property type="protein sequence ID" value="RJP26350.1"/>
    <property type="molecule type" value="Genomic_DNA"/>
</dbReference>
<dbReference type="SUPFAM" id="SSF102215">
    <property type="entry name" value="Creatininase"/>
    <property type="match status" value="1"/>
</dbReference>
<evidence type="ECO:0008006" key="3">
    <source>
        <dbReference type="Google" id="ProtNLM"/>
    </source>
</evidence>
<evidence type="ECO:0000313" key="2">
    <source>
        <dbReference type="Proteomes" id="UP000265882"/>
    </source>
</evidence>
<sequence length="276" mass="31420">MLSEPTVTENQIETYGPYQPRMQKIALFTVANDCEAHGYPMPPHTDSLLAQNWCRLITQRLGAPYAAHIPYCTDSAGEIARRWSPRYLPFDEFYDKLRDFVKWHVERLSFQPEKVAIIIGHGGNRELPERQQHLSGILGMPVQCLLPSVSEPLIYPEFEALDVIYDIAAKGGEHAYMLEYSLMAHLGHFDFGKLQVLNEVAERDPLEALRRWPAIAGLGGFIEFGGREFDPLRDIGGLVAALEDFKKRRKIIVDAELGRRATVLIVDYFCECLEKE</sequence>
<organism evidence="1 2">
    <name type="scientific">Abyssobacteria bacterium (strain SURF_5)</name>
    <dbReference type="NCBI Taxonomy" id="2093360"/>
    <lineage>
        <taxon>Bacteria</taxon>
        <taxon>Pseudomonadati</taxon>
        <taxon>Candidatus Hydrogenedentota</taxon>
        <taxon>Candidatus Abyssobacteria</taxon>
    </lineage>
</organism>
<gene>
    <name evidence="1" type="ORF">C4520_00755</name>
</gene>
<accession>A0A3A4PAC3</accession>
<dbReference type="InterPro" id="IPR024087">
    <property type="entry name" value="Creatininase-like_sf"/>
</dbReference>
<name>A0A3A4PAC3_ABYX5</name>
<comment type="caution">
    <text evidence="1">The sequence shown here is derived from an EMBL/GenBank/DDBJ whole genome shotgun (WGS) entry which is preliminary data.</text>
</comment>
<dbReference type="Proteomes" id="UP000265882">
    <property type="component" value="Unassembled WGS sequence"/>
</dbReference>
<proteinExistence type="predicted"/>
<protein>
    <recommendedName>
        <fullName evidence="3">Creatininase family protein</fullName>
    </recommendedName>
</protein>
<reference evidence="1 2" key="1">
    <citation type="journal article" date="2017" name="ISME J.">
        <title>Energy and carbon metabolisms in a deep terrestrial subsurface fluid microbial community.</title>
        <authorList>
            <person name="Momper L."/>
            <person name="Jungbluth S.P."/>
            <person name="Lee M.D."/>
            <person name="Amend J.P."/>
        </authorList>
    </citation>
    <scope>NUCLEOTIDE SEQUENCE [LARGE SCALE GENOMIC DNA]</scope>
    <source>
        <strain evidence="1">SURF_5</strain>
    </source>
</reference>
<evidence type="ECO:0000313" key="1">
    <source>
        <dbReference type="EMBL" id="RJP26350.1"/>
    </source>
</evidence>
<dbReference type="Gene3D" id="3.40.50.10310">
    <property type="entry name" value="Creatininase"/>
    <property type="match status" value="1"/>
</dbReference>